<sequence length="245" mass="27636">MSITETLRKGSKGSEVSELQEILVKLKFDLGRIDGDFGNKTEAAVKQFQQKQNITPDGVVEINTRNALNKAIQRQIEIAKLYGGASGKLPLPGVNLIKEFEGCKLIAYPDPLSKGKPYTIGWGSTVKKDGSEWSLGEKITQVEADELLIFQLERKYLPPLERIPRWEDFNPYQQGALLSFAYNLGANFYGSKGFETITRVLSNQEWDKIEPTLIMYRNPGSPVEPGLRRRREAEAKLFLQPLSWS</sequence>
<evidence type="ECO:0000256" key="6">
    <source>
        <dbReference type="ARBA" id="ARBA00023295"/>
    </source>
</evidence>
<comment type="catalytic activity">
    <reaction evidence="1 7">
        <text>Hydrolysis of (1-&gt;4)-beta-linkages between N-acetylmuramic acid and N-acetyl-D-glucosamine residues in a peptidoglycan and between N-acetyl-D-glucosamine residues in chitodextrins.</text>
        <dbReference type="EC" id="3.2.1.17"/>
    </reaction>
</comment>
<comment type="caution">
    <text evidence="9">The sequence shown here is derived from an EMBL/GenBank/DDBJ whole genome shotgun (WGS) entry which is preliminary data.</text>
</comment>
<keyword evidence="10" id="KW-1185">Reference proteome</keyword>
<gene>
    <name evidence="9" type="ORF">H6G14_13465</name>
</gene>
<keyword evidence="3 7" id="KW-0081">Bacteriolytic enzyme</keyword>
<dbReference type="InterPro" id="IPR002196">
    <property type="entry name" value="Glyco_hydro_24"/>
</dbReference>
<dbReference type="InterPro" id="IPR023346">
    <property type="entry name" value="Lysozyme-like_dom_sf"/>
</dbReference>
<name>A0ABR8BEJ8_9NOSO</name>
<evidence type="ECO:0000256" key="4">
    <source>
        <dbReference type="ARBA" id="ARBA00022801"/>
    </source>
</evidence>
<evidence type="ECO:0000313" key="9">
    <source>
        <dbReference type="EMBL" id="MBD2252306.1"/>
    </source>
</evidence>
<dbReference type="RefSeq" id="WP_190567902.1">
    <property type="nucleotide sequence ID" value="NZ_JACJQL010000016.1"/>
</dbReference>
<dbReference type="InterPro" id="IPR002477">
    <property type="entry name" value="Peptidoglycan-bd-like"/>
</dbReference>
<feature type="domain" description="Peptidoglycan binding-like" evidence="8">
    <location>
        <begin position="13"/>
        <end position="68"/>
    </location>
</feature>
<evidence type="ECO:0000313" key="10">
    <source>
        <dbReference type="Proteomes" id="UP000621307"/>
    </source>
</evidence>
<dbReference type="SUPFAM" id="SSF53955">
    <property type="entry name" value="Lysozyme-like"/>
    <property type="match status" value="1"/>
</dbReference>
<reference evidence="9 10" key="1">
    <citation type="journal article" date="2020" name="ISME J.">
        <title>Comparative genomics reveals insights into cyanobacterial evolution and habitat adaptation.</title>
        <authorList>
            <person name="Chen M.Y."/>
            <person name="Teng W.K."/>
            <person name="Zhao L."/>
            <person name="Hu C.X."/>
            <person name="Zhou Y.K."/>
            <person name="Han B.P."/>
            <person name="Song L.R."/>
            <person name="Shu W.S."/>
        </authorList>
    </citation>
    <scope>NUCLEOTIDE SEQUENCE [LARGE SCALE GENOMIC DNA]</scope>
    <source>
        <strain evidence="9 10">FACHB-3921</strain>
    </source>
</reference>
<dbReference type="Pfam" id="PF00959">
    <property type="entry name" value="Phage_lysozyme"/>
    <property type="match status" value="1"/>
</dbReference>
<dbReference type="CDD" id="cd00737">
    <property type="entry name" value="lyz_endolysin_autolysin"/>
    <property type="match status" value="1"/>
</dbReference>
<dbReference type="HAMAP" id="MF_04110">
    <property type="entry name" value="ENDOLYSIN_T4"/>
    <property type="match status" value="1"/>
</dbReference>
<proteinExistence type="inferred from homology"/>
<evidence type="ECO:0000256" key="1">
    <source>
        <dbReference type="ARBA" id="ARBA00000632"/>
    </source>
</evidence>
<evidence type="ECO:0000256" key="7">
    <source>
        <dbReference type="RuleBase" id="RU003788"/>
    </source>
</evidence>
<dbReference type="EMBL" id="JACJQL010000016">
    <property type="protein sequence ID" value="MBD2252306.1"/>
    <property type="molecule type" value="Genomic_DNA"/>
</dbReference>
<dbReference type="InterPro" id="IPR023347">
    <property type="entry name" value="Lysozyme_dom_sf"/>
</dbReference>
<evidence type="ECO:0000256" key="3">
    <source>
        <dbReference type="ARBA" id="ARBA00022638"/>
    </source>
</evidence>
<accession>A0ABR8BEJ8</accession>
<keyword evidence="5" id="KW-1035">Host cytoplasm</keyword>
<comment type="similarity">
    <text evidence="7">Belongs to the glycosyl hydrolase 24 family.</text>
</comment>
<keyword evidence="2 7" id="KW-0929">Antimicrobial</keyword>
<dbReference type="PANTHER" id="PTHR38107:SF3">
    <property type="entry name" value="LYSOZYME RRRD-RELATED"/>
    <property type="match status" value="1"/>
</dbReference>
<dbReference type="EC" id="3.2.1.17" evidence="7"/>
<dbReference type="PANTHER" id="PTHR38107">
    <property type="match status" value="1"/>
</dbReference>
<evidence type="ECO:0000259" key="8">
    <source>
        <dbReference type="Pfam" id="PF01471"/>
    </source>
</evidence>
<dbReference type="InterPro" id="IPR051018">
    <property type="entry name" value="Bacteriophage_GH24"/>
</dbReference>
<keyword evidence="6 7" id="KW-0326">Glycosidase</keyword>
<keyword evidence="4 7" id="KW-0378">Hydrolase</keyword>
<dbReference type="InterPro" id="IPR036366">
    <property type="entry name" value="PGBDSf"/>
</dbReference>
<dbReference type="Proteomes" id="UP000621307">
    <property type="component" value="Unassembled WGS sequence"/>
</dbReference>
<dbReference type="InterPro" id="IPR033907">
    <property type="entry name" value="Endolysin_autolysin"/>
</dbReference>
<dbReference type="InterPro" id="IPR034690">
    <property type="entry name" value="Endolysin_T4_type"/>
</dbReference>
<dbReference type="Gene3D" id="1.10.530.40">
    <property type="match status" value="1"/>
</dbReference>
<organism evidence="9 10">
    <name type="scientific">Nostoc parmelioides FACHB-3921</name>
    <dbReference type="NCBI Taxonomy" id="2692909"/>
    <lineage>
        <taxon>Bacteria</taxon>
        <taxon>Bacillati</taxon>
        <taxon>Cyanobacteriota</taxon>
        <taxon>Cyanophyceae</taxon>
        <taxon>Nostocales</taxon>
        <taxon>Nostocaceae</taxon>
        <taxon>Nostoc</taxon>
    </lineage>
</organism>
<dbReference type="Pfam" id="PF01471">
    <property type="entry name" value="PG_binding_1"/>
    <property type="match status" value="1"/>
</dbReference>
<evidence type="ECO:0000256" key="2">
    <source>
        <dbReference type="ARBA" id="ARBA00022529"/>
    </source>
</evidence>
<evidence type="ECO:0000256" key="5">
    <source>
        <dbReference type="ARBA" id="ARBA00023200"/>
    </source>
</evidence>
<dbReference type="Gene3D" id="1.10.101.10">
    <property type="entry name" value="PGBD-like superfamily/PGBD"/>
    <property type="match status" value="1"/>
</dbReference>
<protein>
    <recommendedName>
        <fullName evidence="7">Lysozyme</fullName>
        <ecNumber evidence="7">3.2.1.17</ecNumber>
    </recommendedName>
</protein>